<dbReference type="AlphaFoldDB" id="A0ABD3H334"/>
<comment type="caution">
    <text evidence="1">The sequence shown here is derived from an EMBL/GenBank/DDBJ whole genome shotgun (WGS) entry which is preliminary data.</text>
</comment>
<sequence>MGFDKHFIEIVQGFTCDGTTRVHINMAFTDDIRVERGIEPCHEFVHQLYVDDTGIYLAASRENFTKLQQILEKYEKATGAQINMSKTLIMPMGGSDTPDWVYQGVTPEGKPKKAMIAWRRVIRAKSLGGVGISSFVERANALQMRHVCAILEDKQTDWIRIARRIIQIKHRIGPQSTERSQWDVSDPLILSSAWRIPEVPTLDRLLCIWFKIKI</sequence>
<keyword evidence="2" id="KW-1185">Reference proteome</keyword>
<accession>A0ABD3H334</accession>
<protein>
    <recommendedName>
        <fullName evidence="3">Reverse transcriptase domain-containing protein</fullName>
    </recommendedName>
</protein>
<reference evidence="1 2" key="1">
    <citation type="submission" date="2024-09" db="EMBL/GenBank/DDBJ databases">
        <title>Chromosome-scale assembly of Riccia sorocarpa.</title>
        <authorList>
            <person name="Paukszto L."/>
        </authorList>
    </citation>
    <scope>NUCLEOTIDE SEQUENCE [LARGE SCALE GENOMIC DNA]</scope>
    <source>
        <strain evidence="1">LP-2024</strain>
        <tissue evidence="1">Aerial parts of the thallus</tissue>
    </source>
</reference>
<evidence type="ECO:0000313" key="1">
    <source>
        <dbReference type="EMBL" id="KAL3684534.1"/>
    </source>
</evidence>
<dbReference type="EMBL" id="JBJQOH010000006">
    <property type="protein sequence ID" value="KAL3684534.1"/>
    <property type="molecule type" value="Genomic_DNA"/>
</dbReference>
<organism evidence="1 2">
    <name type="scientific">Riccia sorocarpa</name>
    <dbReference type="NCBI Taxonomy" id="122646"/>
    <lineage>
        <taxon>Eukaryota</taxon>
        <taxon>Viridiplantae</taxon>
        <taxon>Streptophyta</taxon>
        <taxon>Embryophyta</taxon>
        <taxon>Marchantiophyta</taxon>
        <taxon>Marchantiopsida</taxon>
        <taxon>Marchantiidae</taxon>
        <taxon>Marchantiales</taxon>
        <taxon>Ricciaceae</taxon>
        <taxon>Riccia</taxon>
    </lineage>
</organism>
<name>A0ABD3H334_9MARC</name>
<evidence type="ECO:0000313" key="2">
    <source>
        <dbReference type="Proteomes" id="UP001633002"/>
    </source>
</evidence>
<proteinExistence type="predicted"/>
<evidence type="ECO:0008006" key="3">
    <source>
        <dbReference type="Google" id="ProtNLM"/>
    </source>
</evidence>
<dbReference type="Proteomes" id="UP001633002">
    <property type="component" value="Unassembled WGS sequence"/>
</dbReference>
<gene>
    <name evidence="1" type="ORF">R1sor_002556</name>
</gene>